<evidence type="ECO:0000313" key="4">
    <source>
        <dbReference type="Proteomes" id="UP000051574"/>
    </source>
</evidence>
<feature type="region of interest" description="Disordered" evidence="2">
    <location>
        <begin position="505"/>
        <end position="542"/>
    </location>
</feature>
<sequence>FDSGELLSSPIRDLNHGLCRFEINEIATSCVLFTDRSLDGKLSVDGLSIEEIGPDANRFDKRILQSPIDDNRNNNCNITVNKPPIIDLTFHQSKANDRSIDIIIGRLSLSLSVPFTEKLAMFVLDCLPKDTLDTGFINHGYVSDPVLEEVTPKVKMNSLTVAVRINRPEFIFIVETTSNKKRYFTTKSEILSDYSRHCNRFILMISLSGLHSLFYDVGLHSMEPYTILKQCDVELSRTYTEEKGEKITASVSSIYIQLCNRVVYSINDVLNDIVEHFKVPDGDVTPTRYKRNDMMNKDSEDLWEPKRLKEYICKDEYAEVKSNTPPVVHEVFLLPKTEIVVLLELEDIPIIITKATLEVTMCDWSHLLNSTCEFTIQANYFNENNQCWEPILDPTVLDDYEYKPWELNVRIFQDKSLPMLSNIEAKSRKSSSKEKKSTSATSSEEEEESGDDMVYLQPTNAFHTRGNRNVKTNLSTFLDDSDSENEDVAMEKLAAAISDLFTGDWNESESSESEHSSEGEEDSEEEVKPKPNAREQLSNYKKSTYVLLDAKDPLNITIT</sequence>
<evidence type="ECO:0000256" key="1">
    <source>
        <dbReference type="ARBA" id="ARBA00006545"/>
    </source>
</evidence>
<feature type="compositionally biased region" description="Basic and acidic residues" evidence="2">
    <location>
        <begin position="425"/>
        <end position="437"/>
    </location>
</feature>
<organism evidence="3 4">
    <name type="scientific">Oryctes borbonicus</name>
    <dbReference type="NCBI Taxonomy" id="1629725"/>
    <lineage>
        <taxon>Eukaryota</taxon>
        <taxon>Metazoa</taxon>
        <taxon>Ecdysozoa</taxon>
        <taxon>Arthropoda</taxon>
        <taxon>Hexapoda</taxon>
        <taxon>Insecta</taxon>
        <taxon>Pterygota</taxon>
        <taxon>Neoptera</taxon>
        <taxon>Endopterygota</taxon>
        <taxon>Coleoptera</taxon>
        <taxon>Polyphaga</taxon>
        <taxon>Scarabaeiformia</taxon>
        <taxon>Scarabaeidae</taxon>
        <taxon>Dynastinae</taxon>
        <taxon>Oryctes</taxon>
    </lineage>
</organism>
<dbReference type="OrthoDB" id="428159at2759"/>
<dbReference type="GO" id="GO:0006623">
    <property type="term" value="P:protein targeting to vacuole"/>
    <property type="evidence" value="ECO:0007669"/>
    <property type="project" value="TreeGrafter"/>
</dbReference>
<gene>
    <name evidence="3" type="ORF">AMK59_6502</name>
</gene>
<dbReference type="GO" id="GO:0045053">
    <property type="term" value="P:protein retention in Golgi apparatus"/>
    <property type="evidence" value="ECO:0007669"/>
    <property type="project" value="TreeGrafter"/>
</dbReference>
<evidence type="ECO:0000313" key="3">
    <source>
        <dbReference type="EMBL" id="KRT80524.1"/>
    </source>
</evidence>
<dbReference type="PANTHER" id="PTHR16166">
    <property type="entry name" value="VACUOLAR PROTEIN SORTING-ASSOCIATED PROTEIN VPS13"/>
    <property type="match status" value="1"/>
</dbReference>
<reference evidence="3 4" key="1">
    <citation type="submission" date="2015-09" db="EMBL/GenBank/DDBJ databases">
        <title>Draft genome of the scarab beetle Oryctes borbonicus.</title>
        <authorList>
            <person name="Meyer J.M."/>
            <person name="Markov G.V."/>
            <person name="Baskaran P."/>
            <person name="Herrmann M."/>
            <person name="Sommer R.J."/>
            <person name="Roedelsperger C."/>
        </authorList>
    </citation>
    <scope>NUCLEOTIDE SEQUENCE [LARGE SCALE GENOMIC DNA]</scope>
    <source>
        <strain evidence="3">OB123</strain>
        <tissue evidence="3">Whole animal</tissue>
    </source>
</reference>
<dbReference type="EMBL" id="LJIG01022452">
    <property type="protein sequence ID" value="KRT80524.1"/>
    <property type="molecule type" value="Genomic_DNA"/>
</dbReference>
<proteinExistence type="inferred from homology"/>
<dbReference type="InterPro" id="IPR026847">
    <property type="entry name" value="VPS13"/>
</dbReference>
<feature type="non-terminal residue" evidence="3">
    <location>
        <position position="1"/>
    </location>
</feature>
<dbReference type="PANTHER" id="PTHR16166:SF93">
    <property type="entry name" value="INTERMEMBRANE LIPID TRANSFER PROTEIN VPS13"/>
    <property type="match status" value="1"/>
</dbReference>
<accession>A0A0T6AZI9</accession>
<evidence type="ECO:0000256" key="2">
    <source>
        <dbReference type="SAM" id="MobiDB-lite"/>
    </source>
</evidence>
<feature type="region of interest" description="Disordered" evidence="2">
    <location>
        <begin position="423"/>
        <end position="452"/>
    </location>
</feature>
<protein>
    <submittedName>
        <fullName evidence="3">Uncharacterized protein</fullName>
    </submittedName>
</protein>
<feature type="non-terminal residue" evidence="3">
    <location>
        <position position="559"/>
    </location>
</feature>
<name>A0A0T6AZI9_9SCAR</name>
<dbReference type="AlphaFoldDB" id="A0A0T6AZI9"/>
<dbReference type="Proteomes" id="UP000051574">
    <property type="component" value="Unassembled WGS sequence"/>
</dbReference>
<comment type="caution">
    <text evidence="3">The sequence shown here is derived from an EMBL/GenBank/DDBJ whole genome shotgun (WGS) entry which is preliminary data.</text>
</comment>
<comment type="similarity">
    <text evidence="1">Belongs to the VPS13 family.</text>
</comment>
<keyword evidence="4" id="KW-1185">Reference proteome</keyword>